<proteinExistence type="predicted"/>
<reference evidence="1 2" key="1">
    <citation type="submission" date="2019-07" db="EMBL/GenBank/DDBJ databases">
        <title>Whole genome shotgun sequence of Pseudoalteromonas espejiana NBRC 102222.</title>
        <authorList>
            <person name="Hosoyama A."/>
            <person name="Uohara A."/>
            <person name="Ohji S."/>
            <person name="Ichikawa N."/>
        </authorList>
    </citation>
    <scope>NUCLEOTIDE SEQUENCE [LARGE SCALE GENOMIC DNA]</scope>
    <source>
        <strain evidence="1 2">NBRC 102222</strain>
    </source>
</reference>
<protein>
    <submittedName>
        <fullName evidence="1">Uncharacterized protein</fullName>
    </submittedName>
</protein>
<dbReference type="Proteomes" id="UP000321419">
    <property type="component" value="Unassembled WGS sequence"/>
</dbReference>
<dbReference type="AlphaFoldDB" id="A0A510XR55"/>
<dbReference type="PROSITE" id="PS51257">
    <property type="entry name" value="PROKAR_LIPOPROTEIN"/>
    <property type="match status" value="1"/>
</dbReference>
<keyword evidence="2" id="KW-1185">Reference proteome</keyword>
<name>A0A510XR55_9GAMM</name>
<dbReference type="EMBL" id="BJUM01000003">
    <property type="protein sequence ID" value="GEK53508.1"/>
    <property type="molecule type" value="Genomic_DNA"/>
</dbReference>
<dbReference type="RefSeq" id="WP_089347401.1">
    <property type="nucleotide sequence ID" value="NZ_BJUM01000003.1"/>
</dbReference>
<dbReference type="OrthoDB" id="6315870at2"/>
<evidence type="ECO:0000313" key="2">
    <source>
        <dbReference type="Proteomes" id="UP000321419"/>
    </source>
</evidence>
<evidence type="ECO:0000313" key="1">
    <source>
        <dbReference type="EMBL" id="GEK53508.1"/>
    </source>
</evidence>
<gene>
    <name evidence="1" type="ORF">PES01_03530</name>
</gene>
<sequence>MAQRMTKITPIAASVALTLGLAGCGSDNDRNTYVPPVESVISSDDAQFNVEITGKAVKGAMKGAVVSVMTLDASGESVPVAFRLEASAEAETFTGEATSQDAADAAVEASKIAGNPDALITNDSGRYSIYLEDDFSGPVYITVTTSEEGDDSFLRCDAYVGCGTYDEAPEVDDVNDGDTNIEFGEWYKADLELSVVKYVAAAEADSSEASGAAGDANVARSFKANVTFLTTLVAQALLEAEGEVDADAIASTSLNTVIQVLGPDAAVLLSALIGDLSNGGAVDLSDVDGEESLSQGVLMLAQLSSSVQGLPSISDSIESIKAGIAAGTLSTTDIATTLQTAVSSTASVFVAIATGDEDAIKTALEAAYLANNPDATAAEISAFAQNSAGIAANAKAAKDEAVKNGAATDAALAELAGTVQEALEELGCTGDECVAGDDFFADLAVALSAQIDASTTELTALQASVDAAEGMLADVQALGGDAITDADSAIEFVAAVAALENKAEAADLATATDIIYVKAQGYVSTASLLVAENTDYQGVLDTATDLQDEALVEVENVSVYELALAQLVLDAEAAIGEYEIVVEAAKEIAMDTADVADEKKTAADTAEAASTSALADAQAAVDSGDDAQATVELVDAAVTAASEFSAAVDALELAIEQALEAATAYEAVAVTEADMAEAADLVESAEMMAEAAVTQAELANEQLVTALSLQAEAELAVATASVKETSESLSTMTVLTSTGGDALYDTAEVLFDVFEELADMGESGSGTSSAHPEWAYEYSLDDLTLMLTNSTTDSMITASAAYQDDQLVVAWGGMLTTESDATVELVTGDVAADALEECKAFADGTITDSTQIDSCLVFTFDGDVSADSVDDAELTMTQAWNRVEIMDGDSGFMGTLNLSGMEETDMAMLELAGMSGDLDFSVMSEVDSSGDEDMTMLEIKVNGDAAMGYTLSMSGSESAGYMGDVKAMYDGMMMTFGTATKVTNGVSITYIDDEVIEYTDVTLIDSSN</sequence>
<accession>A0A510XR55</accession>
<organism evidence="1 2">
    <name type="scientific">Pseudoalteromonas espejiana</name>
    <dbReference type="NCBI Taxonomy" id="28107"/>
    <lineage>
        <taxon>Bacteria</taxon>
        <taxon>Pseudomonadati</taxon>
        <taxon>Pseudomonadota</taxon>
        <taxon>Gammaproteobacteria</taxon>
        <taxon>Alteromonadales</taxon>
        <taxon>Pseudoalteromonadaceae</taxon>
        <taxon>Pseudoalteromonas</taxon>
    </lineage>
</organism>
<comment type="caution">
    <text evidence="1">The sequence shown here is derived from an EMBL/GenBank/DDBJ whole genome shotgun (WGS) entry which is preliminary data.</text>
</comment>